<evidence type="ECO:0000259" key="1">
    <source>
        <dbReference type="Pfam" id="PF00225"/>
    </source>
</evidence>
<evidence type="ECO:0000313" key="2">
    <source>
        <dbReference type="EMBL" id="CAK74606.1"/>
    </source>
</evidence>
<dbReference type="Pfam" id="PF00225">
    <property type="entry name" value="Kinesin"/>
    <property type="match status" value="1"/>
</dbReference>
<dbReference type="STRING" id="5888.A0CUY9"/>
<gene>
    <name evidence="2" type="ORF">GSPATT00010774001</name>
</gene>
<reference evidence="2 3" key="1">
    <citation type="journal article" date="2006" name="Nature">
        <title>Global trends of whole-genome duplications revealed by the ciliate Paramecium tetraurelia.</title>
        <authorList>
            <consortium name="Genoscope"/>
            <person name="Aury J.-M."/>
            <person name="Jaillon O."/>
            <person name="Duret L."/>
            <person name="Noel B."/>
            <person name="Jubin C."/>
            <person name="Porcel B.M."/>
            <person name="Segurens B."/>
            <person name="Daubin V."/>
            <person name="Anthouard V."/>
            <person name="Aiach N."/>
            <person name="Arnaiz O."/>
            <person name="Billaut A."/>
            <person name="Beisson J."/>
            <person name="Blanc I."/>
            <person name="Bouhouche K."/>
            <person name="Camara F."/>
            <person name="Duharcourt S."/>
            <person name="Guigo R."/>
            <person name="Gogendeau D."/>
            <person name="Katinka M."/>
            <person name="Keller A.-M."/>
            <person name="Kissmehl R."/>
            <person name="Klotz C."/>
            <person name="Koll F."/>
            <person name="Le Moue A."/>
            <person name="Lepere C."/>
            <person name="Malinsky S."/>
            <person name="Nowacki M."/>
            <person name="Nowak J.K."/>
            <person name="Plattner H."/>
            <person name="Poulain J."/>
            <person name="Ruiz F."/>
            <person name="Serrano V."/>
            <person name="Zagulski M."/>
            <person name="Dessen P."/>
            <person name="Betermier M."/>
            <person name="Weissenbach J."/>
            <person name="Scarpelli C."/>
            <person name="Schachter V."/>
            <person name="Sperling L."/>
            <person name="Meyer E."/>
            <person name="Cohen J."/>
            <person name="Wincker P."/>
        </authorList>
    </citation>
    <scope>NUCLEOTIDE SEQUENCE [LARGE SCALE GENOMIC DNA]</scope>
    <source>
        <strain evidence="2 3">Stock d4-2</strain>
    </source>
</reference>
<dbReference type="GO" id="GO:0003777">
    <property type="term" value="F:microtubule motor activity"/>
    <property type="evidence" value="ECO:0007669"/>
    <property type="project" value="InterPro"/>
</dbReference>
<dbReference type="GO" id="GO:0008017">
    <property type="term" value="F:microtubule binding"/>
    <property type="evidence" value="ECO:0007669"/>
    <property type="project" value="InterPro"/>
</dbReference>
<dbReference type="HOGENOM" id="CLU_1974827_0_0_1"/>
<evidence type="ECO:0000313" key="3">
    <source>
        <dbReference type="Proteomes" id="UP000000600"/>
    </source>
</evidence>
<dbReference type="Proteomes" id="UP000000600">
    <property type="component" value="Unassembled WGS sequence"/>
</dbReference>
<dbReference type="AlphaFoldDB" id="A0CUY9"/>
<name>A0CUY9_PARTE</name>
<proteinExistence type="predicted"/>
<dbReference type="GO" id="GO:0007018">
    <property type="term" value="P:microtubule-based movement"/>
    <property type="evidence" value="ECO:0007669"/>
    <property type="project" value="InterPro"/>
</dbReference>
<dbReference type="EMBL" id="CT868196">
    <property type="protein sequence ID" value="CAK74606.1"/>
    <property type="molecule type" value="Genomic_DNA"/>
</dbReference>
<dbReference type="RefSeq" id="XP_001442003.1">
    <property type="nucleotide sequence ID" value="XM_001441966.1"/>
</dbReference>
<keyword evidence="3" id="KW-1185">Reference proteome</keyword>
<dbReference type="OrthoDB" id="3176171at2759"/>
<dbReference type="SUPFAM" id="SSF52540">
    <property type="entry name" value="P-loop containing nucleoside triphosphate hydrolases"/>
    <property type="match status" value="1"/>
</dbReference>
<dbReference type="InParanoid" id="A0CUY9"/>
<sequence length="127" mass="15058">MDDSFPLFKCFLITKKSALKQYNFNLIDPEHLEEQFNNPNSYTIHTFSFDYMYDQDNSQEEVYYNTARDAEFSAFNVTIMAYGQTGTRHFQWRDLITIVQILKEESSQVQTRKYLSAFQMDPMNSPS</sequence>
<dbReference type="InterPro" id="IPR036961">
    <property type="entry name" value="Kinesin_motor_dom_sf"/>
</dbReference>
<dbReference type="GO" id="GO:0005524">
    <property type="term" value="F:ATP binding"/>
    <property type="evidence" value="ECO:0007669"/>
    <property type="project" value="InterPro"/>
</dbReference>
<accession>A0CUY9</accession>
<dbReference type="InterPro" id="IPR027417">
    <property type="entry name" value="P-loop_NTPase"/>
</dbReference>
<dbReference type="KEGG" id="ptm:GSPATT00010774001"/>
<feature type="domain" description="Kinesin motor" evidence="1">
    <location>
        <begin position="30"/>
        <end position="87"/>
    </location>
</feature>
<dbReference type="Gene3D" id="3.40.850.10">
    <property type="entry name" value="Kinesin motor domain"/>
    <property type="match status" value="1"/>
</dbReference>
<protein>
    <recommendedName>
        <fullName evidence="1">Kinesin motor domain-containing protein</fullName>
    </recommendedName>
</protein>
<dbReference type="GeneID" id="5027780"/>
<dbReference type="InterPro" id="IPR001752">
    <property type="entry name" value="Kinesin_motor_dom"/>
</dbReference>
<organism evidence="2 3">
    <name type="scientific">Paramecium tetraurelia</name>
    <dbReference type="NCBI Taxonomy" id="5888"/>
    <lineage>
        <taxon>Eukaryota</taxon>
        <taxon>Sar</taxon>
        <taxon>Alveolata</taxon>
        <taxon>Ciliophora</taxon>
        <taxon>Intramacronucleata</taxon>
        <taxon>Oligohymenophorea</taxon>
        <taxon>Peniculida</taxon>
        <taxon>Parameciidae</taxon>
        <taxon>Paramecium</taxon>
    </lineage>
</organism>